<keyword evidence="3" id="KW-1185">Reference proteome</keyword>
<reference evidence="2 3" key="1">
    <citation type="submission" date="2019-01" db="EMBL/GenBank/DDBJ databases">
        <authorList>
            <person name="Chen W.-M."/>
        </authorList>
    </citation>
    <scope>NUCLEOTIDE SEQUENCE [LARGE SCALE GENOMIC DNA]</scope>
    <source>
        <strain evidence="2 3">ICH-3</strain>
    </source>
</reference>
<gene>
    <name evidence="2" type="ORF">ENE75_12035</name>
</gene>
<dbReference type="RefSeq" id="WP_128198545.1">
    <property type="nucleotide sequence ID" value="NZ_SACT01000003.1"/>
</dbReference>
<name>A0A3S2WUU0_9BURK</name>
<organism evidence="2 3">
    <name type="scientific">Rubrivivax albus</name>
    <dbReference type="NCBI Taxonomy" id="2499835"/>
    <lineage>
        <taxon>Bacteria</taxon>
        <taxon>Pseudomonadati</taxon>
        <taxon>Pseudomonadota</taxon>
        <taxon>Betaproteobacteria</taxon>
        <taxon>Burkholderiales</taxon>
        <taxon>Sphaerotilaceae</taxon>
        <taxon>Rubrivivax</taxon>
    </lineage>
</organism>
<evidence type="ECO:0000313" key="2">
    <source>
        <dbReference type="EMBL" id="RVT51544.1"/>
    </source>
</evidence>
<evidence type="ECO:0000313" key="3">
    <source>
        <dbReference type="Proteomes" id="UP000288178"/>
    </source>
</evidence>
<dbReference type="EMBL" id="SACT01000003">
    <property type="protein sequence ID" value="RVT51544.1"/>
    <property type="molecule type" value="Genomic_DNA"/>
</dbReference>
<protein>
    <submittedName>
        <fullName evidence="2">Uncharacterized protein</fullName>
    </submittedName>
</protein>
<proteinExistence type="predicted"/>
<dbReference type="OrthoDB" id="5523842at2"/>
<dbReference type="AlphaFoldDB" id="A0A3S2WUU0"/>
<comment type="caution">
    <text evidence="2">The sequence shown here is derived from an EMBL/GenBank/DDBJ whole genome shotgun (WGS) entry which is preliminary data.</text>
</comment>
<feature type="region of interest" description="Disordered" evidence="1">
    <location>
        <begin position="494"/>
        <end position="516"/>
    </location>
</feature>
<sequence length="652" mass="70030">MIAHNMILRIAMRLSVALIVIASSMLSACDLVDRFGSPEDRINAAVPPDTAVQVSRQLLLAQVADRPDARQTIEPQWTTRLRLRALSCSRDELPNWRQGLAEVRARFQGSDCLAEQDRLLGRWLGLQRLRLMLAQAPLGTVQSEPPPLVNHREPIRTMSTARHAPVAILQGANGFDIVDLGNGKSILHEGGRSASLVKMTLAPNGRVFAQTSGGNLSFRATEGGDTLLTLPDTDTVHWLPMDALLLHGPNDRQARLLDLASGDESLVPGQWSRFAVAVTPVPDDAQRFNMLWHRGVAQFEILSNGGRMEALLREEAQVTSNGGFSGSTGGISVDGLRWLDGFQGVRVVDLKTLVIDELDFGPIQSRGAMPLPGPQQFLLTLQLPAVVGMNAASSSYIYDHQASTLALISGGLGAGTRFQFLDAMQRLAAIESANVRILGPLKTEPAQPVRVVTAALIEELNQRRLSIAAAREPQGLAAERIANLQSSLERLRAGSPVRGAPSAPAAADRSAGGRPVLSLTKETQVEGVGVYEGQGAKHGYDKPRTAGAVEVRVRRSSKPIALVLSSYEPVQWVVVLEPGARLAAVLLSGYHESTVKGASTAPVYQIGRTYAYSMGGGGYAALQHEVVRWTGKPISAFQGRYDGSRFTVGQGP</sequence>
<feature type="compositionally biased region" description="Low complexity" evidence="1">
    <location>
        <begin position="494"/>
        <end position="515"/>
    </location>
</feature>
<dbReference type="Proteomes" id="UP000288178">
    <property type="component" value="Unassembled WGS sequence"/>
</dbReference>
<evidence type="ECO:0000256" key="1">
    <source>
        <dbReference type="SAM" id="MobiDB-lite"/>
    </source>
</evidence>
<accession>A0A3S2WUU0</accession>